<comment type="caution">
    <text evidence="1">The sequence shown here is derived from an EMBL/GenBank/DDBJ whole genome shotgun (WGS) entry which is preliminary data.</text>
</comment>
<accession>A0A3A4ASZ0</accession>
<dbReference type="InterPro" id="IPR050155">
    <property type="entry name" value="HAD-like_hydrolase_sf"/>
</dbReference>
<evidence type="ECO:0000313" key="2">
    <source>
        <dbReference type="Proteomes" id="UP000265768"/>
    </source>
</evidence>
<proteinExistence type="predicted"/>
<sequence>MDTVGFDLDLTLADTRAGIAACYAELSRETGVEMDTARIVARLGPPLEHELAHWFPAAEIPAVAARFRELYEHHALPETTAMPGAHEAVAAVRSRGQGVIVVTGKNPRDAEATVAFLGLDVDAVIGSVFGKAKGGALIEHNAVTYVGDHLGDVDAARAAGVRSIGVATGAYTESALRDYGADLTFPDLTTFATWYTP</sequence>
<evidence type="ECO:0000313" key="1">
    <source>
        <dbReference type="EMBL" id="RJL33150.1"/>
    </source>
</evidence>
<protein>
    <submittedName>
        <fullName evidence="1">HAD family hydrolase</fullName>
    </submittedName>
</protein>
<name>A0A3A4ASZ0_9ACTN</name>
<dbReference type="AlphaFoldDB" id="A0A3A4ASZ0"/>
<dbReference type="RefSeq" id="WP_119926110.1">
    <property type="nucleotide sequence ID" value="NZ_QZEY01000003.1"/>
</dbReference>
<dbReference type="GO" id="GO:0008967">
    <property type="term" value="F:phosphoglycolate phosphatase activity"/>
    <property type="evidence" value="ECO:0007669"/>
    <property type="project" value="TreeGrafter"/>
</dbReference>
<dbReference type="SFLD" id="SFLDS00003">
    <property type="entry name" value="Haloacid_Dehalogenase"/>
    <property type="match status" value="1"/>
</dbReference>
<dbReference type="Pfam" id="PF13419">
    <property type="entry name" value="HAD_2"/>
    <property type="match status" value="1"/>
</dbReference>
<dbReference type="InterPro" id="IPR036412">
    <property type="entry name" value="HAD-like_sf"/>
</dbReference>
<keyword evidence="2" id="KW-1185">Reference proteome</keyword>
<dbReference type="InterPro" id="IPR023214">
    <property type="entry name" value="HAD_sf"/>
</dbReference>
<dbReference type="Gene3D" id="1.10.150.240">
    <property type="entry name" value="Putative phosphatase, domain 2"/>
    <property type="match status" value="1"/>
</dbReference>
<reference evidence="1 2" key="1">
    <citation type="submission" date="2018-09" db="EMBL/GenBank/DDBJ databases">
        <title>YIM 75507 draft genome.</title>
        <authorList>
            <person name="Tang S."/>
            <person name="Feng Y."/>
        </authorList>
    </citation>
    <scope>NUCLEOTIDE SEQUENCE [LARGE SCALE GENOMIC DNA]</scope>
    <source>
        <strain evidence="1 2">YIM 75507</strain>
    </source>
</reference>
<dbReference type="Gene3D" id="3.40.50.1000">
    <property type="entry name" value="HAD superfamily/HAD-like"/>
    <property type="match status" value="1"/>
</dbReference>
<gene>
    <name evidence="1" type="ORF">D5H75_09880</name>
</gene>
<dbReference type="PANTHER" id="PTHR43434">
    <property type="entry name" value="PHOSPHOGLYCOLATE PHOSPHATASE"/>
    <property type="match status" value="1"/>
</dbReference>
<dbReference type="EMBL" id="QZEY01000003">
    <property type="protein sequence ID" value="RJL33150.1"/>
    <property type="molecule type" value="Genomic_DNA"/>
</dbReference>
<dbReference type="SFLD" id="SFLDG01129">
    <property type="entry name" value="C1.5:_HAD__Beta-PGM__Phosphata"/>
    <property type="match status" value="1"/>
</dbReference>
<organism evidence="1 2">
    <name type="scientific">Bailinhaonella thermotolerans</name>
    <dbReference type="NCBI Taxonomy" id="1070861"/>
    <lineage>
        <taxon>Bacteria</taxon>
        <taxon>Bacillati</taxon>
        <taxon>Actinomycetota</taxon>
        <taxon>Actinomycetes</taxon>
        <taxon>Streptosporangiales</taxon>
        <taxon>Streptosporangiaceae</taxon>
        <taxon>Bailinhaonella</taxon>
    </lineage>
</organism>
<dbReference type="InterPro" id="IPR041492">
    <property type="entry name" value="HAD_2"/>
</dbReference>
<dbReference type="Proteomes" id="UP000265768">
    <property type="component" value="Unassembled WGS sequence"/>
</dbReference>
<dbReference type="SUPFAM" id="SSF56784">
    <property type="entry name" value="HAD-like"/>
    <property type="match status" value="1"/>
</dbReference>
<dbReference type="PANTHER" id="PTHR43434:SF1">
    <property type="entry name" value="PHOSPHOGLYCOLATE PHOSPHATASE"/>
    <property type="match status" value="1"/>
</dbReference>
<dbReference type="GO" id="GO:0006281">
    <property type="term" value="P:DNA repair"/>
    <property type="evidence" value="ECO:0007669"/>
    <property type="project" value="TreeGrafter"/>
</dbReference>
<dbReference type="InterPro" id="IPR023198">
    <property type="entry name" value="PGP-like_dom2"/>
</dbReference>
<keyword evidence="1" id="KW-0378">Hydrolase</keyword>
<dbReference type="OrthoDB" id="9793014at2"/>